<accession>A0A4S1XDH1</accession>
<gene>
    <name evidence="2" type="ORF">E5A73_11790</name>
</gene>
<proteinExistence type="predicted"/>
<dbReference type="Pfam" id="PF00149">
    <property type="entry name" value="Metallophos"/>
    <property type="match status" value="1"/>
</dbReference>
<evidence type="ECO:0000313" key="3">
    <source>
        <dbReference type="Proteomes" id="UP000306147"/>
    </source>
</evidence>
<dbReference type="PANTHER" id="PTHR42850:SF4">
    <property type="entry name" value="ZINC-DEPENDENT ENDOPOLYPHOSPHATASE"/>
    <property type="match status" value="1"/>
</dbReference>
<keyword evidence="3" id="KW-1185">Reference proteome</keyword>
<dbReference type="EMBL" id="SRXT01000004">
    <property type="protein sequence ID" value="TGX53510.1"/>
    <property type="molecule type" value="Genomic_DNA"/>
</dbReference>
<dbReference type="SUPFAM" id="SSF56300">
    <property type="entry name" value="Metallo-dependent phosphatases"/>
    <property type="match status" value="1"/>
</dbReference>
<feature type="domain" description="Calcineurin-like phosphoesterase" evidence="1">
    <location>
        <begin position="29"/>
        <end position="220"/>
    </location>
</feature>
<organism evidence="2 3">
    <name type="scientific">Sphingomonas gei</name>
    <dbReference type="NCBI Taxonomy" id="1395960"/>
    <lineage>
        <taxon>Bacteria</taxon>
        <taxon>Pseudomonadati</taxon>
        <taxon>Pseudomonadota</taxon>
        <taxon>Alphaproteobacteria</taxon>
        <taxon>Sphingomonadales</taxon>
        <taxon>Sphingomonadaceae</taxon>
        <taxon>Sphingomonas</taxon>
    </lineage>
</organism>
<dbReference type="GO" id="GO:0016791">
    <property type="term" value="F:phosphatase activity"/>
    <property type="evidence" value="ECO:0007669"/>
    <property type="project" value="TreeGrafter"/>
</dbReference>
<dbReference type="GO" id="GO:0005737">
    <property type="term" value="C:cytoplasm"/>
    <property type="evidence" value="ECO:0007669"/>
    <property type="project" value="TreeGrafter"/>
</dbReference>
<dbReference type="RefSeq" id="WP_135964016.1">
    <property type="nucleotide sequence ID" value="NZ_SRXT01000004.1"/>
</dbReference>
<dbReference type="InterPro" id="IPR006186">
    <property type="entry name" value="Ser/Thr-sp_prot-phosphatase"/>
</dbReference>
<dbReference type="InterPro" id="IPR029052">
    <property type="entry name" value="Metallo-depent_PP-like"/>
</dbReference>
<dbReference type="PANTHER" id="PTHR42850">
    <property type="entry name" value="METALLOPHOSPHOESTERASE"/>
    <property type="match status" value="1"/>
</dbReference>
<dbReference type="AlphaFoldDB" id="A0A4S1XDH1"/>
<dbReference type="PRINTS" id="PR00114">
    <property type="entry name" value="STPHPHTASE"/>
</dbReference>
<dbReference type="Gene3D" id="3.60.21.10">
    <property type="match status" value="1"/>
</dbReference>
<evidence type="ECO:0000313" key="2">
    <source>
        <dbReference type="EMBL" id="TGX53510.1"/>
    </source>
</evidence>
<dbReference type="InterPro" id="IPR004843">
    <property type="entry name" value="Calcineurin-like_PHP"/>
</dbReference>
<protein>
    <submittedName>
        <fullName evidence="2">Serine/threonine protein phosphatase</fullName>
    </submittedName>
</protein>
<sequence length="272" mass="29745">MAIGVTIEPFVVPPARGWMRRRASTDGQRVIAIGDIHGRWDLLETLIRAVEQHVTTGPAIPNQLVFLGDFIDRGPDSRRVVDFLRSAQKNSPRVHVLLGNHEQAMLHSVEGNSDAQGMWLEHGAAATLRSFGADLPHPGEDNYAFGARIAGALGAETIDWLRDLPLSFRLGGYFFCHAGVRPGRSLGKQSVEDLLWIREAFLDSERQHGAVIVHGHSVAEDIEIRPNRIGVDTGAYRTGKLSAVILSDSGNWAISTQDDAAPARRRMTGAHS</sequence>
<name>A0A4S1XDH1_9SPHN</name>
<reference evidence="2 3" key="1">
    <citation type="submission" date="2019-04" db="EMBL/GenBank/DDBJ databases">
        <title>Sphingomonas psychrotolerans sp. nov., isolated from soil in the Tianshan Mountains, Xinjiang, China.</title>
        <authorList>
            <person name="Luo Y."/>
            <person name="Sheng H."/>
        </authorList>
    </citation>
    <scope>NUCLEOTIDE SEQUENCE [LARGE SCALE GENOMIC DNA]</scope>
    <source>
        <strain evidence="2 3">ZFGT-11</strain>
    </source>
</reference>
<dbReference type="CDD" id="cd00144">
    <property type="entry name" value="MPP_PPP_family"/>
    <property type="match status" value="1"/>
</dbReference>
<comment type="caution">
    <text evidence="2">The sequence shown here is derived from an EMBL/GenBank/DDBJ whole genome shotgun (WGS) entry which is preliminary data.</text>
</comment>
<dbReference type="GO" id="GO:0110154">
    <property type="term" value="P:RNA decapping"/>
    <property type="evidence" value="ECO:0007669"/>
    <property type="project" value="TreeGrafter"/>
</dbReference>
<dbReference type="InterPro" id="IPR050126">
    <property type="entry name" value="Ap4A_hydrolase"/>
</dbReference>
<dbReference type="OrthoDB" id="9807890at2"/>
<evidence type="ECO:0000259" key="1">
    <source>
        <dbReference type="Pfam" id="PF00149"/>
    </source>
</evidence>
<dbReference type="Proteomes" id="UP000306147">
    <property type="component" value="Unassembled WGS sequence"/>
</dbReference>
<dbReference type="GO" id="GO:0008803">
    <property type="term" value="F:bis(5'-nucleosyl)-tetraphosphatase (symmetrical) activity"/>
    <property type="evidence" value="ECO:0007669"/>
    <property type="project" value="TreeGrafter"/>
</dbReference>